<evidence type="ECO:0000313" key="2">
    <source>
        <dbReference type="EMBL" id="AFM11334.1"/>
    </source>
</evidence>
<dbReference type="Gene3D" id="3.50.50.60">
    <property type="entry name" value="FAD/NAD(P)-binding domain"/>
    <property type="match status" value="2"/>
</dbReference>
<dbReference type="EMBL" id="CP002959">
    <property type="protein sequence ID" value="AFM11334.1"/>
    <property type="molecule type" value="Genomic_DNA"/>
</dbReference>
<evidence type="ECO:0000256" key="1">
    <source>
        <dbReference type="SAM" id="MobiDB-lite"/>
    </source>
</evidence>
<reference evidence="2 3" key="1">
    <citation type="submission" date="2012-06" db="EMBL/GenBank/DDBJ databases">
        <title>The complete chromosome of genome of Turneriella parva DSM 21527.</title>
        <authorList>
            <consortium name="US DOE Joint Genome Institute (JGI-PGF)"/>
            <person name="Lucas S."/>
            <person name="Han J."/>
            <person name="Lapidus A."/>
            <person name="Bruce D."/>
            <person name="Goodwin L."/>
            <person name="Pitluck S."/>
            <person name="Peters L."/>
            <person name="Kyrpides N."/>
            <person name="Mavromatis K."/>
            <person name="Ivanova N."/>
            <person name="Mikhailova N."/>
            <person name="Chertkov O."/>
            <person name="Detter J.C."/>
            <person name="Tapia R."/>
            <person name="Han C."/>
            <person name="Land M."/>
            <person name="Hauser L."/>
            <person name="Markowitz V."/>
            <person name="Cheng J.-F."/>
            <person name="Hugenholtz P."/>
            <person name="Woyke T."/>
            <person name="Wu D."/>
            <person name="Gronow S."/>
            <person name="Wellnitz S."/>
            <person name="Brambilla E."/>
            <person name="Klenk H.-P."/>
            <person name="Eisen J.A."/>
        </authorList>
    </citation>
    <scope>NUCLEOTIDE SEQUENCE [LARGE SCALE GENOMIC DNA]</scope>
    <source>
        <strain evidence="3">ATCC BAA-1111 / DSM 21527 / NCTC 11395 / H</strain>
    </source>
</reference>
<dbReference type="STRING" id="869212.Turpa_0683"/>
<keyword evidence="3" id="KW-1185">Reference proteome</keyword>
<dbReference type="PANTHER" id="PTHR42877">
    <property type="entry name" value="L-ORNITHINE N(5)-MONOOXYGENASE-RELATED"/>
    <property type="match status" value="1"/>
</dbReference>
<feature type="compositionally biased region" description="Basic and acidic residues" evidence="1">
    <location>
        <begin position="541"/>
        <end position="551"/>
    </location>
</feature>
<organism evidence="2 3">
    <name type="scientific">Turneriella parva (strain ATCC BAA-1111 / DSM 21527 / NCTC 11395 / H)</name>
    <name type="common">Leptospira parva</name>
    <dbReference type="NCBI Taxonomy" id="869212"/>
    <lineage>
        <taxon>Bacteria</taxon>
        <taxon>Pseudomonadati</taxon>
        <taxon>Spirochaetota</taxon>
        <taxon>Spirochaetia</taxon>
        <taxon>Leptospirales</taxon>
        <taxon>Leptospiraceae</taxon>
        <taxon>Turneriella</taxon>
    </lineage>
</organism>
<dbReference type="Proteomes" id="UP000006048">
    <property type="component" value="Chromosome"/>
</dbReference>
<dbReference type="OrthoDB" id="9778740at2"/>
<accession>I4B227</accession>
<dbReference type="AlphaFoldDB" id="I4B227"/>
<name>I4B227_TURPD</name>
<dbReference type="Pfam" id="PF13738">
    <property type="entry name" value="Pyr_redox_3"/>
    <property type="match status" value="1"/>
</dbReference>
<dbReference type="SUPFAM" id="SSF51905">
    <property type="entry name" value="FAD/NAD(P)-binding domain"/>
    <property type="match status" value="1"/>
</dbReference>
<sequence>MKNKAAKTAQGSVRAAGANAIDTDVLVGGADPHAVDTDVLVVGSGFSGIGAGVRLKQAGIPFLVLEKAGDLGGTWRDNTYPGIAVDITSFTYSFSYEQLPDWSRVFAPGAELKKYADHCAEKYGVREHMRFNAEVESSTFDPAAHVWVTTLKGGDILRSRYLVLATGGLTIPKLPDIEGIESFKGKKIHTARWDHSYNLAGKRVGIIGTGATSVQLVPALAPIVKELHVYQRTPIWILPKPDAEIASAVKLALKFVPGLQWLLRGVTNSITEAVMVLGVINYKKYPQITKFFENICLRHLEKQVKDPVLRAKLTPTYGFGCKRPSFHNDYLQTFNRDNVELVTDGIAMITESSIVTKDGKAREIDVLITATGFKTFEKGNTPPFPVNGLGGKELGTFFDEERYQAYEGISVPKFPNMFIMLGPYAATGASWFQMVENQSHHLVRVITEAKRRGATWAEPKQEAHDRYHGDIMRRMGDTVFFNNNCASANSYYFDRHGDAPFMRPMTYAEVWWHSHFFDLDDYAYRTPAALSPSQPPPHAGEVPKAEGDKRLSATFTEA</sequence>
<protein>
    <submittedName>
        <fullName evidence="2">Fumarate reductase/succinate dehydrogenase flavoprotein domain protein</fullName>
    </submittedName>
</protein>
<dbReference type="InterPro" id="IPR051209">
    <property type="entry name" value="FAD-bind_Monooxygenase_sf"/>
</dbReference>
<dbReference type="RefSeq" id="WP_014801852.1">
    <property type="nucleotide sequence ID" value="NC_018020.1"/>
</dbReference>
<dbReference type="PANTHER" id="PTHR42877:SF4">
    <property type="entry name" value="FAD_NAD(P)-BINDING DOMAIN-CONTAINING PROTEIN-RELATED"/>
    <property type="match status" value="1"/>
</dbReference>
<dbReference type="HOGENOM" id="CLU_006937_7_1_12"/>
<gene>
    <name evidence="2" type="ordered locus">Turpa_0683</name>
</gene>
<dbReference type="PRINTS" id="PR00411">
    <property type="entry name" value="PNDRDTASEI"/>
</dbReference>
<evidence type="ECO:0000313" key="3">
    <source>
        <dbReference type="Proteomes" id="UP000006048"/>
    </source>
</evidence>
<dbReference type="PATRIC" id="fig|869212.3.peg.658"/>
<dbReference type="InterPro" id="IPR036188">
    <property type="entry name" value="FAD/NAD-bd_sf"/>
</dbReference>
<dbReference type="KEGG" id="tpx:Turpa_0683"/>
<feature type="region of interest" description="Disordered" evidence="1">
    <location>
        <begin position="528"/>
        <end position="558"/>
    </location>
</feature>
<proteinExistence type="predicted"/>